<dbReference type="Proteomes" id="UP000789920">
    <property type="component" value="Unassembled WGS sequence"/>
</dbReference>
<feature type="non-terminal residue" evidence="1">
    <location>
        <position position="1"/>
    </location>
</feature>
<evidence type="ECO:0000313" key="1">
    <source>
        <dbReference type="EMBL" id="CAG8748824.1"/>
    </source>
</evidence>
<gene>
    <name evidence="1" type="ORF">RPERSI_LOCUS13956</name>
</gene>
<protein>
    <submittedName>
        <fullName evidence="1">11382_t:CDS:1</fullName>
    </submittedName>
</protein>
<evidence type="ECO:0000313" key="2">
    <source>
        <dbReference type="Proteomes" id="UP000789920"/>
    </source>
</evidence>
<sequence>LAKSETDQEAAKLELAHFYANSKGVTKNKDKALQLYLKLSKSKMYQLDACEWLANYYKDKDDK</sequence>
<reference evidence="1" key="1">
    <citation type="submission" date="2021-06" db="EMBL/GenBank/DDBJ databases">
        <authorList>
            <person name="Kallberg Y."/>
            <person name="Tangrot J."/>
            <person name="Rosling A."/>
        </authorList>
    </citation>
    <scope>NUCLEOTIDE SEQUENCE</scope>
    <source>
        <strain evidence="1">MA461A</strain>
    </source>
</reference>
<organism evidence="1 2">
    <name type="scientific">Racocetra persica</name>
    <dbReference type="NCBI Taxonomy" id="160502"/>
    <lineage>
        <taxon>Eukaryota</taxon>
        <taxon>Fungi</taxon>
        <taxon>Fungi incertae sedis</taxon>
        <taxon>Mucoromycota</taxon>
        <taxon>Glomeromycotina</taxon>
        <taxon>Glomeromycetes</taxon>
        <taxon>Diversisporales</taxon>
        <taxon>Gigasporaceae</taxon>
        <taxon>Racocetra</taxon>
    </lineage>
</organism>
<comment type="caution">
    <text evidence="1">The sequence shown here is derived from an EMBL/GenBank/DDBJ whole genome shotgun (WGS) entry which is preliminary data.</text>
</comment>
<name>A0ACA9QFI9_9GLOM</name>
<proteinExistence type="predicted"/>
<keyword evidence="2" id="KW-1185">Reference proteome</keyword>
<accession>A0ACA9QFI9</accession>
<dbReference type="EMBL" id="CAJVQC010031573">
    <property type="protein sequence ID" value="CAG8748824.1"/>
    <property type="molecule type" value="Genomic_DNA"/>
</dbReference>
<feature type="non-terminal residue" evidence="1">
    <location>
        <position position="63"/>
    </location>
</feature>